<name>A0AAJ7S5Q5_9HYME</name>
<evidence type="ECO:0000256" key="4">
    <source>
        <dbReference type="ARBA" id="ARBA00022679"/>
    </source>
</evidence>
<dbReference type="CTD" id="36744"/>
<evidence type="ECO:0000256" key="10">
    <source>
        <dbReference type="ARBA" id="ARBA00023134"/>
    </source>
</evidence>
<keyword evidence="10" id="KW-0342">GTP-binding</keyword>
<keyword evidence="9" id="KW-0460">Magnesium</keyword>
<dbReference type="GO" id="GO:0016779">
    <property type="term" value="F:nucleotidyltransferase activity"/>
    <property type="evidence" value="ECO:0007669"/>
    <property type="project" value="UniProtKB-KW"/>
</dbReference>
<dbReference type="AlphaFoldDB" id="A0AAJ7S5Q5"/>
<keyword evidence="6" id="KW-0479">Metal-binding</keyword>
<feature type="domain" description="Mab-21-like nucleotidyltransferase" evidence="12">
    <location>
        <begin position="68"/>
        <end position="269"/>
    </location>
</feature>
<evidence type="ECO:0000256" key="5">
    <source>
        <dbReference type="ARBA" id="ARBA00022695"/>
    </source>
</evidence>
<sequence>MAADAEKHLSSDAVFKLINKRFITLNDEQVKRNNVYLRQAIQTITERMVAKDQLFAKAYKEIKFCGSFYKGTKVGAPNEFDLNIILELPINYNYIRFYSPREGFIRIEINDTSNIYNSKKSNKLSDKEKTSINKFISDGLLNPDKFRSWIEGVMTKVVDELPIYGDKHHMTVNQESFFYAKVAIHKTYKSGPAFTIKLNIPGASEEMSVDLVPVLAFDINAVKLFITNFSWLEKCRKNPWFAVPIVSNDASSSLSWRLAFSLQEKDILTMYGHLKPVIRQMKKLRDTQNWACLKSYFIETVFLNKLQELDNTALKRTSFTYLFYKMLIELRDACKRRRIDYFWNPSFNLLEASGSLEMNNIANRIDNIIKDIRKNIMSQSFILAKYILTRNELKILADESHSSGDKYIEVKLRDLYEITSKNGMTADETEATSEQRWTCIIS</sequence>
<dbReference type="RefSeq" id="XP_026671970.1">
    <property type="nucleotide sequence ID" value="XM_026816169.1"/>
</dbReference>
<dbReference type="SMART" id="SM01265">
    <property type="entry name" value="Mab-21"/>
    <property type="match status" value="1"/>
</dbReference>
<evidence type="ECO:0000256" key="8">
    <source>
        <dbReference type="ARBA" id="ARBA00022840"/>
    </source>
</evidence>
<dbReference type="GeneID" id="108628083"/>
<dbReference type="Pfam" id="PF20266">
    <property type="entry name" value="Mab-21_C"/>
    <property type="match status" value="1"/>
</dbReference>
<reference evidence="15" key="1">
    <citation type="submission" date="2025-08" db="UniProtKB">
        <authorList>
            <consortium name="RefSeq"/>
        </authorList>
    </citation>
    <scope>IDENTIFICATION</scope>
    <source>
        <tissue evidence="15">Whole body</tissue>
    </source>
</reference>
<gene>
    <name evidence="15" type="primary">LOC108628083</name>
</gene>
<evidence type="ECO:0000256" key="3">
    <source>
        <dbReference type="ARBA" id="ARBA00008307"/>
    </source>
</evidence>
<dbReference type="InterPro" id="IPR024810">
    <property type="entry name" value="MAB21L/cGLR"/>
</dbReference>
<feature type="domain" description="Mab-21-like HhH/H2TH-like" evidence="13">
    <location>
        <begin position="274"/>
        <end position="366"/>
    </location>
</feature>
<evidence type="ECO:0000313" key="15">
    <source>
        <dbReference type="RefSeq" id="XP_026671970.1"/>
    </source>
</evidence>
<organism evidence="14 15">
    <name type="scientific">Ceratina calcarata</name>
    <dbReference type="NCBI Taxonomy" id="156304"/>
    <lineage>
        <taxon>Eukaryota</taxon>
        <taxon>Metazoa</taxon>
        <taxon>Ecdysozoa</taxon>
        <taxon>Arthropoda</taxon>
        <taxon>Hexapoda</taxon>
        <taxon>Insecta</taxon>
        <taxon>Pterygota</taxon>
        <taxon>Neoptera</taxon>
        <taxon>Endopterygota</taxon>
        <taxon>Hymenoptera</taxon>
        <taxon>Apocrita</taxon>
        <taxon>Aculeata</taxon>
        <taxon>Apoidea</taxon>
        <taxon>Anthophila</taxon>
        <taxon>Apidae</taxon>
        <taxon>Ceratina</taxon>
        <taxon>Zadontomerus</taxon>
    </lineage>
</organism>
<evidence type="ECO:0000256" key="9">
    <source>
        <dbReference type="ARBA" id="ARBA00022842"/>
    </source>
</evidence>
<dbReference type="GO" id="GO:0046872">
    <property type="term" value="F:metal ion binding"/>
    <property type="evidence" value="ECO:0007669"/>
    <property type="project" value="UniProtKB-KW"/>
</dbReference>
<comment type="cofactor">
    <cofactor evidence="1">
        <name>Mn(2+)</name>
        <dbReference type="ChEBI" id="CHEBI:29035"/>
    </cofactor>
</comment>
<dbReference type="PANTHER" id="PTHR10656:SF42">
    <property type="entry name" value="CYCLIC GMP-AMP SYNTHASE-LIKE PROTEIN-RELATED"/>
    <property type="match status" value="1"/>
</dbReference>
<dbReference type="InterPro" id="IPR046903">
    <property type="entry name" value="Mab-21-like_nuc_Trfase"/>
</dbReference>
<accession>A0AAJ7S5Q5</accession>
<keyword evidence="7" id="KW-0547">Nucleotide-binding</keyword>
<dbReference type="Gene3D" id="1.10.1410.40">
    <property type="match status" value="1"/>
</dbReference>
<dbReference type="GO" id="GO:0005525">
    <property type="term" value="F:GTP binding"/>
    <property type="evidence" value="ECO:0007669"/>
    <property type="project" value="UniProtKB-KW"/>
</dbReference>
<evidence type="ECO:0000256" key="6">
    <source>
        <dbReference type="ARBA" id="ARBA00022723"/>
    </source>
</evidence>
<dbReference type="Proteomes" id="UP000694925">
    <property type="component" value="Unplaced"/>
</dbReference>
<dbReference type="Gene3D" id="3.30.460.90">
    <property type="match status" value="1"/>
</dbReference>
<keyword evidence="11" id="KW-0464">Manganese</keyword>
<comment type="cofactor">
    <cofactor evidence="2">
        <name>Mg(2+)</name>
        <dbReference type="ChEBI" id="CHEBI:18420"/>
    </cofactor>
</comment>
<evidence type="ECO:0000256" key="11">
    <source>
        <dbReference type="ARBA" id="ARBA00023211"/>
    </source>
</evidence>
<dbReference type="PANTHER" id="PTHR10656">
    <property type="entry name" value="CELL FATE DETERMINING PROTEIN MAB21-RELATED"/>
    <property type="match status" value="1"/>
</dbReference>
<evidence type="ECO:0000259" key="12">
    <source>
        <dbReference type="Pfam" id="PF03281"/>
    </source>
</evidence>
<keyword evidence="8" id="KW-0067">ATP-binding</keyword>
<proteinExistence type="inferred from homology"/>
<evidence type="ECO:0000256" key="1">
    <source>
        <dbReference type="ARBA" id="ARBA00001936"/>
    </source>
</evidence>
<dbReference type="GO" id="GO:0005524">
    <property type="term" value="F:ATP binding"/>
    <property type="evidence" value="ECO:0007669"/>
    <property type="project" value="UniProtKB-KW"/>
</dbReference>
<dbReference type="InterPro" id="IPR046906">
    <property type="entry name" value="Mab-21_HhH/H2TH-like"/>
</dbReference>
<protein>
    <submittedName>
        <fullName evidence="15">Uncharacterized protein LOC108628083</fullName>
    </submittedName>
</protein>
<evidence type="ECO:0000256" key="2">
    <source>
        <dbReference type="ARBA" id="ARBA00001946"/>
    </source>
</evidence>
<keyword evidence="14" id="KW-1185">Reference proteome</keyword>
<evidence type="ECO:0000256" key="7">
    <source>
        <dbReference type="ARBA" id="ARBA00022741"/>
    </source>
</evidence>
<dbReference type="Pfam" id="PF03281">
    <property type="entry name" value="Mab-21"/>
    <property type="match status" value="1"/>
</dbReference>
<comment type="similarity">
    <text evidence="3">Belongs to the mab-21 family.</text>
</comment>
<evidence type="ECO:0000259" key="13">
    <source>
        <dbReference type="Pfam" id="PF20266"/>
    </source>
</evidence>
<dbReference type="KEGG" id="ccal:108628083"/>
<keyword evidence="4" id="KW-0808">Transferase</keyword>
<evidence type="ECO:0000313" key="14">
    <source>
        <dbReference type="Proteomes" id="UP000694925"/>
    </source>
</evidence>
<keyword evidence="5" id="KW-0548">Nucleotidyltransferase</keyword>